<dbReference type="Gene3D" id="2.60.120.10">
    <property type="entry name" value="Jelly Rolls"/>
    <property type="match status" value="2"/>
</dbReference>
<protein>
    <recommendedName>
        <fullName evidence="3">JmjC domain-containing protein</fullName>
    </recommendedName>
</protein>
<dbReference type="InterPro" id="IPR014710">
    <property type="entry name" value="RmlC-like_jellyroll"/>
</dbReference>
<keyword evidence="5" id="KW-1185">Reference proteome</keyword>
<proteinExistence type="inferred from homology"/>
<dbReference type="Proteomes" id="UP000054558">
    <property type="component" value="Unassembled WGS sequence"/>
</dbReference>
<dbReference type="OMA" id="ASHMIIN"/>
<dbReference type="AlphaFoldDB" id="A0A1Y1IKW1"/>
<evidence type="ECO:0000256" key="2">
    <source>
        <dbReference type="SAM" id="MobiDB-lite"/>
    </source>
</evidence>
<sequence>MPTRHATIAPSLSETAANRQLQRNKVFNGGAVVLEKESDAFGVSRKWASLLEAVEGGTVKKLGELQALDENMCIPNNTSWDKVGQEWADAIKATLGVYQSSFGDRLVSVYVRGSVPRGLAVAGISDLDMLAYVFQDNLNSLPRPHTTSAPENKRWRELERHKSEAVHRFPFLTGIEMRVAVLDPSSQEGLTIANALYRQKPESIFLQNPERQTHQQPTLNAVSPSERAEELCPSYSEALLPLDFPFAFLVKAQGLKVWGLDVQSLLPPEAARPTSRARPTLRDSVKRAISYGQSHVEEGDWEAAGAVYKWALKRCIRAGFESTMEELGWRVYTRDLYWCCHVAAQHRPALEPVLVQALLLCLADTTSVAGSRNTVENCLQVLGSAFSPAIPTRTAQKGIANVSHLDRRRASPSTATFVKTPPQVHGVEQQNTTSQAETAENSRWPEAKWRLILGLLGRRRDLETGCVAAPLPAFKGAIVRPVAEFEWRDERAREAAVRELQLILSGSREARPVILRGAGAGHPAVGKWTLDSLAADGGLSGLVRVSPDFNFVYCEESHPDVRSGRVSAPSRTVRMSVHEFAVRSQARLPPWVGPLRGGDYFWRAERYYLQASLPPALLQDLRAALPPFVVARGQATVNSARVDHSLTHDFHPRISRSTVETQGDSEKRRTLPASVGQTESSAAGDDSRNRRQHSGDDVSNQIDTGRSSTQRGRSGSEASVVGPSPTSSSDVSGVARGGVSKRLVDDVSGRRGWEVSQEPRLWMSPRGAVSPLHFDASPSCLLQVRGRKRMLLYDSRDLPALYPYPDDHPLRRRAQVDPTAPALSAFPAFAEVAALEAALCPGDVIFFPRRWAHYTESQDFSMSVSCRFFEAH</sequence>
<comment type="similarity">
    <text evidence="1">Belongs to the JARID1 histone demethylase family.</text>
</comment>
<feature type="compositionally biased region" description="Basic and acidic residues" evidence="2">
    <location>
        <begin position="685"/>
        <end position="696"/>
    </location>
</feature>
<dbReference type="PANTHER" id="PTHR12461">
    <property type="entry name" value="HYPOXIA-INDUCIBLE FACTOR 1 ALPHA INHIBITOR-RELATED"/>
    <property type="match status" value="1"/>
</dbReference>
<dbReference type="GO" id="GO:0016706">
    <property type="term" value="F:2-oxoglutarate-dependent dioxygenase activity"/>
    <property type="evidence" value="ECO:0000318"/>
    <property type="project" value="GO_Central"/>
</dbReference>
<dbReference type="SUPFAM" id="SSF51197">
    <property type="entry name" value="Clavaminate synthase-like"/>
    <property type="match status" value="1"/>
</dbReference>
<evidence type="ECO:0000313" key="5">
    <source>
        <dbReference type="Proteomes" id="UP000054558"/>
    </source>
</evidence>
<name>A0A1Y1IKW1_KLENI</name>
<dbReference type="InterPro" id="IPR041667">
    <property type="entry name" value="Cupin_8"/>
</dbReference>
<organism evidence="4 5">
    <name type="scientific">Klebsormidium nitens</name>
    <name type="common">Green alga</name>
    <name type="synonym">Ulothrix nitens</name>
    <dbReference type="NCBI Taxonomy" id="105231"/>
    <lineage>
        <taxon>Eukaryota</taxon>
        <taxon>Viridiplantae</taxon>
        <taxon>Streptophyta</taxon>
        <taxon>Klebsormidiophyceae</taxon>
        <taxon>Klebsormidiales</taxon>
        <taxon>Klebsormidiaceae</taxon>
        <taxon>Klebsormidium</taxon>
    </lineage>
</organism>
<dbReference type="Pfam" id="PF13621">
    <property type="entry name" value="Cupin_8"/>
    <property type="match status" value="1"/>
</dbReference>
<gene>
    <name evidence="4" type="ORF">KFL_005080060</name>
</gene>
<dbReference type="OrthoDB" id="506046at2759"/>
<accession>A0A1Y1IKW1</accession>
<dbReference type="SMART" id="SM00558">
    <property type="entry name" value="JmjC"/>
    <property type="match status" value="1"/>
</dbReference>
<feature type="domain" description="JmjC" evidence="3">
    <location>
        <begin position="723"/>
        <end position="872"/>
    </location>
</feature>
<dbReference type="EMBL" id="DF237457">
    <property type="protein sequence ID" value="GAQ89297.1"/>
    <property type="molecule type" value="Genomic_DNA"/>
</dbReference>
<feature type="region of interest" description="Disordered" evidence="2">
    <location>
        <begin position="648"/>
        <end position="737"/>
    </location>
</feature>
<dbReference type="PANTHER" id="PTHR12461:SF105">
    <property type="entry name" value="HYPOXIA-INDUCIBLE FACTOR 1-ALPHA INHIBITOR"/>
    <property type="match status" value="1"/>
</dbReference>
<feature type="compositionally biased region" description="Low complexity" evidence="2">
    <location>
        <begin position="704"/>
        <end position="716"/>
    </location>
</feature>
<dbReference type="PROSITE" id="PS51184">
    <property type="entry name" value="JMJC"/>
    <property type="match status" value="1"/>
</dbReference>
<evidence type="ECO:0000313" key="4">
    <source>
        <dbReference type="EMBL" id="GAQ89297.1"/>
    </source>
</evidence>
<evidence type="ECO:0000256" key="1">
    <source>
        <dbReference type="ARBA" id="ARBA00006801"/>
    </source>
</evidence>
<evidence type="ECO:0000259" key="3">
    <source>
        <dbReference type="PROSITE" id="PS51184"/>
    </source>
</evidence>
<reference evidence="4 5" key="1">
    <citation type="journal article" date="2014" name="Nat. Commun.">
        <title>Klebsormidium flaccidum genome reveals primary factors for plant terrestrial adaptation.</title>
        <authorList>
            <person name="Hori K."/>
            <person name="Maruyama F."/>
            <person name="Fujisawa T."/>
            <person name="Togashi T."/>
            <person name="Yamamoto N."/>
            <person name="Seo M."/>
            <person name="Sato S."/>
            <person name="Yamada T."/>
            <person name="Mori H."/>
            <person name="Tajima N."/>
            <person name="Moriyama T."/>
            <person name="Ikeuchi M."/>
            <person name="Watanabe M."/>
            <person name="Wada H."/>
            <person name="Kobayashi K."/>
            <person name="Saito M."/>
            <person name="Masuda T."/>
            <person name="Sasaki-Sekimoto Y."/>
            <person name="Mashiguchi K."/>
            <person name="Awai K."/>
            <person name="Shimojima M."/>
            <person name="Masuda S."/>
            <person name="Iwai M."/>
            <person name="Nobusawa T."/>
            <person name="Narise T."/>
            <person name="Kondo S."/>
            <person name="Saito H."/>
            <person name="Sato R."/>
            <person name="Murakawa M."/>
            <person name="Ihara Y."/>
            <person name="Oshima-Yamada Y."/>
            <person name="Ohtaka K."/>
            <person name="Satoh M."/>
            <person name="Sonobe K."/>
            <person name="Ishii M."/>
            <person name="Ohtani R."/>
            <person name="Kanamori-Sato M."/>
            <person name="Honoki R."/>
            <person name="Miyazaki D."/>
            <person name="Mochizuki H."/>
            <person name="Umetsu J."/>
            <person name="Higashi K."/>
            <person name="Shibata D."/>
            <person name="Kamiya Y."/>
            <person name="Sato N."/>
            <person name="Nakamura Y."/>
            <person name="Tabata S."/>
            <person name="Ida S."/>
            <person name="Kurokawa K."/>
            <person name="Ohta H."/>
        </authorList>
    </citation>
    <scope>NUCLEOTIDE SEQUENCE [LARGE SCALE GENOMIC DNA]</scope>
    <source>
        <strain evidence="4 5">NIES-2285</strain>
    </source>
</reference>
<dbReference type="InterPro" id="IPR003347">
    <property type="entry name" value="JmjC_dom"/>
</dbReference>